<name>A0ACC0VVZ7_9STRA</name>
<evidence type="ECO:0000313" key="1">
    <source>
        <dbReference type="EMBL" id="KAI9910377.1"/>
    </source>
</evidence>
<organism evidence="1 2">
    <name type="scientific">Peronosclerospora sorghi</name>
    <dbReference type="NCBI Taxonomy" id="230839"/>
    <lineage>
        <taxon>Eukaryota</taxon>
        <taxon>Sar</taxon>
        <taxon>Stramenopiles</taxon>
        <taxon>Oomycota</taxon>
        <taxon>Peronosporomycetes</taxon>
        <taxon>Peronosporales</taxon>
        <taxon>Peronosporaceae</taxon>
        <taxon>Peronosclerospora</taxon>
    </lineage>
</organism>
<keyword evidence="2" id="KW-1185">Reference proteome</keyword>
<dbReference type="EMBL" id="CM047585">
    <property type="protein sequence ID" value="KAI9910377.1"/>
    <property type="molecule type" value="Genomic_DNA"/>
</dbReference>
<dbReference type="Proteomes" id="UP001163321">
    <property type="component" value="Chromosome 6"/>
</dbReference>
<evidence type="ECO:0000313" key="2">
    <source>
        <dbReference type="Proteomes" id="UP001163321"/>
    </source>
</evidence>
<protein>
    <submittedName>
        <fullName evidence="1">Uncharacterized protein</fullName>
    </submittedName>
</protein>
<accession>A0ACC0VVZ7</accession>
<comment type="caution">
    <text evidence="1">The sequence shown here is derived from an EMBL/GenBank/DDBJ whole genome shotgun (WGS) entry which is preliminary data.</text>
</comment>
<proteinExistence type="predicted"/>
<gene>
    <name evidence="1" type="ORF">PsorP6_010921</name>
</gene>
<sequence>MRVQDLHLVTPSRFIEIGGAVINPLSYQQARNDAMNPGAPYVADPGYFLQCSRIGRGAIIHSVNGIKTPDLETMKNSLKQCKDRDRIVVKFSNLTDKSEKV</sequence>
<reference evidence="1 2" key="1">
    <citation type="journal article" date="2022" name="bioRxiv">
        <title>The genome of the oomycete Peronosclerospora sorghi, a cosmopolitan pathogen of maize and sorghum, is inflated with dispersed pseudogenes.</title>
        <authorList>
            <person name="Fletcher K."/>
            <person name="Martin F."/>
            <person name="Isakeit T."/>
            <person name="Cavanaugh K."/>
            <person name="Magill C."/>
            <person name="Michelmore R."/>
        </authorList>
    </citation>
    <scope>NUCLEOTIDE SEQUENCE [LARGE SCALE GENOMIC DNA]</scope>
    <source>
        <strain evidence="1">P6</strain>
    </source>
</reference>